<dbReference type="Gene3D" id="3.10.560.10">
    <property type="entry name" value="Outer membrane lipoprotein wza domain like"/>
    <property type="match status" value="1"/>
</dbReference>
<evidence type="ECO:0000259" key="2">
    <source>
        <dbReference type="SMART" id="SM00278"/>
    </source>
</evidence>
<feature type="domain" description="Helix-hairpin-helix DNA-binding motif class 1" evidence="2">
    <location>
        <begin position="193"/>
        <end position="212"/>
    </location>
</feature>
<dbReference type="InterPro" id="IPR004509">
    <property type="entry name" value="Competence_ComEA_HhH"/>
</dbReference>
<name>A0A430B191_9ENTE</name>
<evidence type="ECO:0000313" key="3">
    <source>
        <dbReference type="EMBL" id="RSU14100.1"/>
    </source>
</evidence>
<comment type="caution">
    <text evidence="3">The sequence shown here is derived from an EMBL/GenBank/DDBJ whole genome shotgun (WGS) entry which is preliminary data.</text>
</comment>
<dbReference type="SUPFAM" id="SSF47781">
    <property type="entry name" value="RuvA domain 2-like"/>
    <property type="match status" value="1"/>
</dbReference>
<protein>
    <recommendedName>
        <fullName evidence="2">Helix-hairpin-helix DNA-binding motif class 1 domain-containing protein</fullName>
    </recommendedName>
</protein>
<dbReference type="NCBIfam" id="TIGR00426">
    <property type="entry name" value="competence protein ComEA helix-hairpin-helix repeat region"/>
    <property type="match status" value="1"/>
</dbReference>
<dbReference type="Pfam" id="PF10531">
    <property type="entry name" value="SLBB"/>
    <property type="match status" value="1"/>
</dbReference>
<keyword evidence="4" id="KW-1185">Reference proteome</keyword>
<dbReference type="Pfam" id="PF12836">
    <property type="entry name" value="HHH_3"/>
    <property type="match status" value="1"/>
</dbReference>
<dbReference type="GO" id="GO:0015628">
    <property type="term" value="P:protein secretion by the type II secretion system"/>
    <property type="evidence" value="ECO:0007669"/>
    <property type="project" value="TreeGrafter"/>
</dbReference>
<reference evidence="3 4" key="1">
    <citation type="submission" date="2017-05" db="EMBL/GenBank/DDBJ databases">
        <title>Vagococcus spp. assemblies.</title>
        <authorList>
            <person name="Gulvik C.A."/>
        </authorList>
    </citation>
    <scope>NUCLEOTIDE SEQUENCE [LARGE SCALE GENOMIC DNA]</scope>
    <source>
        <strain evidence="3 4">CCUG 51432</strain>
    </source>
</reference>
<dbReference type="OrthoDB" id="9790239at2"/>
<dbReference type="EMBL" id="NGKA01000004">
    <property type="protein sequence ID" value="RSU14100.1"/>
    <property type="molecule type" value="Genomic_DNA"/>
</dbReference>
<dbReference type="InterPro" id="IPR010994">
    <property type="entry name" value="RuvA_2-like"/>
</dbReference>
<keyword evidence="1" id="KW-1133">Transmembrane helix</keyword>
<dbReference type="AlphaFoldDB" id="A0A430B191"/>
<proteinExistence type="predicted"/>
<dbReference type="InterPro" id="IPR003583">
    <property type="entry name" value="Hlx-hairpin-Hlx_DNA-bd_motif"/>
</dbReference>
<dbReference type="Proteomes" id="UP000287605">
    <property type="component" value="Unassembled WGS sequence"/>
</dbReference>
<evidence type="ECO:0000313" key="4">
    <source>
        <dbReference type="Proteomes" id="UP000287605"/>
    </source>
</evidence>
<dbReference type="InterPro" id="IPR019554">
    <property type="entry name" value="Soluble_ligand-bd"/>
</dbReference>
<keyword evidence="1" id="KW-0812">Transmembrane</keyword>
<keyword evidence="1" id="KW-0472">Membrane</keyword>
<dbReference type="PANTHER" id="PTHR21180">
    <property type="entry name" value="ENDONUCLEASE/EXONUCLEASE/PHOSPHATASE FAMILY DOMAIN-CONTAINING PROTEIN 1"/>
    <property type="match status" value="1"/>
</dbReference>
<evidence type="ECO:0000256" key="1">
    <source>
        <dbReference type="SAM" id="Phobius"/>
    </source>
</evidence>
<sequence>MKRGDLLKKRKRWLDYLNFKVVMLIFLSVFLLIILFRSLNFNKKEIELENQTLFSTGPAPFEETETTQSKEVGYIDVKGAVHQPGMYEFSSNMRVQDGILLAGGFTETADQNQVNLAQLLTDQMVVYVPEKGEKQAPDASQPVITAADPDKKDKVNINSSDALELQTLNGIGEKKAEAIIQYREEQGSFKSLEDLKKVKGIGEKTFDSLRESITID</sequence>
<dbReference type="GO" id="GO:0006281">
    <property type="term" value="P:DNA repair"/>
    <property type="evidence" value="ECO:0007669"/>
    <property type="project" value="InterPro"/>
</dbReference>
<dbReference type="PANTHER" id="PTHR21180:SF32">
    <property type="entry name" value="ENDONUCLEASE_EXONUCLEASE_PHOSPHATASE FAMILY DOMAIN-CONTAINING PROTEIN 1"/>
    <property type="match status" value="1"/>
</dbReference>
<feature type="domain" description="Helix-hairpin-helix DNA-binding motif class 1" evidence="2">
    <location>
        <begin position="163"/>
        <end position="182"/>
    </location>
</feature>
<dbReference type="InterPro" id="IPR051675">
    <property type="entry name" value="Endo/Exo/Phosphatase_dom_1"/>
</dbReference>
<dbReference type="GO" id="GO:0015627">
    <property type="term" value="C:type II protein secretion system complex"/>
    <property type="evidence" value="ECO:0007669"/>
    <property type="project" value="TreeGrafter"/>
</dbReference>
<dbReference type="GO" id="GO:0003677">
    <property type="term" value="F:DNA binding"/>
    <property type="evidence" value="ECO:0007669"/>
    <property type="project" value="InterPro"/>
</dbReference>
<organism evidence="3 4">
    <name type="scientific">Vagococcus elongatus</name>
    <dbReference type="NCBI Taxonomy" id="180344"/>
    <lineage>
        <taxon>Bacteria</taxon>
        <taxon>Bacillati</taxon>
        <taxon>Bacillota</taxon>
        <taxon>Bacilli</taxon>
        <taxon>Lactobacillales</taxon>
        <taxon>Enterococcaceae</taxon>
        <taxon>Vagococcus</taxon>
    </lineage>
</organism>
<accession>A0A430B191</accession>
<gene>
    <name evidence="3" type="ORF">CBF29_03700</name>
</gene>
<dbReference type="SMART" id="SM00278">
    <property type="entry name" value="HhH1"/>
    <property type="match status" value="2"/>
</dbReference>
<dbReference type="Gene3D" id="1.10.150.310">
    <property type="entry name" value="Tex RuvX-like domain-like"/>
    <property type="match status" value="1"/>
</dbReference>
<feature type="transmembrane region" description="Helical" evidence="1">
    <location>
        <begin position="21"/>
        <end position="39"/>
    </location>
</feature>